<evidence type="ECO:0000256" key="7">
    <source>
        <dbReference type="ARBA" id="ARBA00037948"/>
    </source>
</evidence>
<gene>
    <name evidence="11" type="ORF">LAZ67_3003627</name>
</gene>
<dbReference type="SUPFAM" id="SSF57667">
    <property type="entry name" value="beta-beta-alpha zinc fingers"/>
    <property type="match status" value="3"/>
</dbReference>
<feature type="domain" description="C2H2-type" evidence="10">
    <location>
        <begin position="140"/>
        <end position="167"/>
    </location>
</feature>
<dbReference type="InterPro" id="IPR036236">
    <property type="entry name" value="Znf_C2H2_sf"/>
</dbReference>
<dbReference type="InterPro" id="IPR009057">
    <property type="entry name" value="Homeodomain-like_sf"/>
</dbReference>
<keyword evidence="12" id="KW-1185">Reference proteome</keyword>
<dbReference type="PROSITE" id="PS50157">
    <property type="entry name" value="ZINC_FINGER_C2H2_2"/>
    <property type="match status" value="6"/>
</dbReference>
<evidence type="ECO:0000259" key="10">
    <source>
        <dbReference type="PROSITE" id="PS50157"/>
    </source>
</evidence>
<feature type="domain" description="C2H2-type" evidence="10">
    <location>
        <begin position="263"/>
        <end position="290"/>
    </location>
</feature>
<evidence type="ECO:0000256" key="2">
    <source>
        <dbReference type="ARBA" id="ARBA00022723"/>
    </source>
</evidence>
<name>A0ABY6KDB3_9ARAC</name>
<feature type="domain" description="C2H2-type" evidence="10">
    <location>
        <begin position="196"/>
        <end position="223"/>
    </location>
</feature>
<keyword evidence="6" id="KW-0539">Nucleus</keyword>
<comment type="similarity">
    <text evidence="7">Belongs to the snail C2H2-type zinc-finger protein family.</text>
</comment>
<evidence type="ECO:0000256" key="1">
    <source>
        <dbReference type="ARBA" id="ARBA00004123"/>
    </source>
</evidence>
<dbReference type="InterPro" id="IPR013087">
    <property type="entry name" value="Znf_C2H2_type"/>
</dbReference>
<keyword evidence="2" id="KW-0479">Metal-binding</keyword>
<protein>
    <recommendedName>
        <fullName evidence="10">C2H2-type domain-containing protein</fullName>
    </recommendedName>
</protein>
<organism evidence="11 12">
    <name type="scientific">Cordylochernes scorpioides</name>
    <dbReference type="NCBI Taxonomy" id="51811"/>
    <lineage>
        <taxon>Eukaryota</taxon>
        <taxon>Metazoa</taxon>
        <taxon>Ecdysozoa</taxon>
        <taxon>Arthropoda</taxon>
        <taxon>Chelicerata</taxon>
        <taxon>Arachnida</taxon>
        <taxon>Pseudoscorpiones</taxon>
        <taxon>Cheliferoidea</taxon>
        <taxon>Chernetidae</taxon>
        <taxon>Cordylochernes</taxon>
    </lineage>
</organism>
<comment type="subcellular location">
    <subcellularLocation>
        <location evidence="1">Nucleus</location>
    </subcellularLocation>
</comment>
<dbReference type="PANTHER" id="PTHR24388">
    <property type="entry name" value="ZINC FINGER PROTEIN"/>
    <property type="match status" value="1"/>
</dbReference>
<dbReference type="PANTHER" id="PTHR24388:SF53">
    <property type="entry name" value="CHORION TRANSCRIPTION FACTOR CF2-RELATED"/>
    <property type="match status" value="1"/>
</dbReference>
<evidence type="ECO:0000256" key="5">
    <source>
        <dbReference type="ARBA" id="ARBA00022833"/>
    </source>
</evidence>
<evidence type="ECO:0000256" key="3">
    <source>
        <dbReference type="ARBA" id="ARBA00022737"/>
    </source>
</evidence>
<feature type="region of interest" description="Disordered" evidence="9">
    <location>
        <begin position="368"/>
        <end position="409"/>
    </location>
</feature>
<dbReference type="SUPFAM" id="SSF46689">
    <property type="entry name" value="Homeodomain-like"/>
    <property type="match status" value="1"/>
</dbReference>
<keyword evidence="3" id="KW-0677">Repeat</keyword>
<sequence>MICGDFEFSETIKPQHKQLENETSNTNILNYQLDCEDKSIFRHHVKSEISEKDYKYEHCMFEVASEPQIENTPSYMDKNIQKCEQPLYGNKNEEHKLFKQKYVVVHNKEWFYKCHSCDYKSKNKTHFVRHLMMHTGEKPFKCEYCDYKTREITTLNIHSQTHTGERPYKCKYCNYRTGRKYDFNKHLLSHKGEMPFKCNYCNFKTGRNYDFNRHLLTHKGENLTHFKKDISISEKPHDESQKSDDDQSLYEKYMFIHNDTWFYKCNSCDYKSKYKCRFVRHLVIHTCEKRFKCKYCDYKTKDISTLNQHCRIHMGCTSVVMKSNREFENRAAIIVALRAGRSPKEIVDFLKLPKTTIYRVKKQFDEADSSKEGIATRKKHSRRSDRVRGEEFVKNVKKIDGNPGKSMRP</sequence>
<evidence type="ECO:0000256" key="9">
    <source>
        <dbReference type="SAM" id="MobiDB-lite"/>
    </source>
</evidence>
<evidence type="ECO:0000256" key="4">
    <source>
        <dbReference type="ARBA" id="ARBA00022771"/>
    </source>
</evidence>
<dbReference type="SMART" id="SM00355">
    <property type="entry name" value="ZnF_C2H2"/>
    <property type="match status" value="6"/>
</dbReference>
<evidence type="ECO:0000256" key="8">
    <source>
        <dbReference type="PROSITE-ProRule" id="PRU00042"/>
    </source>
</evidence>
<dbReference type="Proteomes" id="UP001235939">
    <property type="component" value="Chromosome 03"/>
</dbReference>
<reference evidence="11 12" key="1">
    <citation type="submission" date="2022-01" db="EMBL/GenBank/DDBJ databases">
        <title>A chromosomal length assembly of Cordylochernes scorpioides.</title>
        <authorList>
            <person name="Zeh D."/>
            <person name="Zeh J."/>
        </authorList>
    </citation>
    <scope>NUCLEOTIDE SEQUENCE [LARGE SCALE GENOMIC DNA]</scope>
    <source>
        <strain evidence="11">IN4F17</strain>
        <tissue evidence="11">Whole Body</tissue>
    </source>
</reference>
<accession>A0ABY6KDB3</accession>
<feature type="domain" description="C2H2-type" evidence="10">
    <location>
        <begin position="112"/>
        <end position="139"/>
    </location>
</feature>
<feature type="domain" description="C2H2-type" evidence="10">
    <location>
        <begin position="168"/>
        <end position="195"/>
    </location>
</feature>
<dbReference type="Gene3D" id="3.30.160.60">
    <property type="entry name" value="Classic Zinc Finger"/>
    <property type="match status" value="5"/>
</dbReference>
<dbReference type="InterPro" id="IPR050527">
    <property type="entry name" value="Snail/Krueppel_Znf"/>
</dbReference>
<keyword evidence="5" id="KW-0862">Zinc</keyword>
<feature type="compositionally biased region" description="Basic and acidic residues" evidence="9">
    <location>
        <begin position="384"/>
        <end position="400"/>
    </location>
</feature>
<evidence type="ECO:0000313" key="11">
    <source>
        <dbReference type="EMBL" id="UYV65220.1"/>
    </source>
</evidence>
<proteinExistence type="inferred from homology"/>
<keyword evidence="4 8" id="KW-0863">Zinc-finger</keyword>
<evidence type="ECO:0000256" key="6">
    <source>
        <dbReference type="ARBA" id="ARBA00023242"/>
    </source>
</evidence>
<dbReference type="EMBL" id="CP092865">
    <property type="protein sequence ID" value="UYV65220.1"/>
    <property type="molecule type" value="Genomic_DNA"/>
</dbReference>
<feature type="domain" description="C2H2-type" evidence="10">
    <location>
        <begin position="291"/>
        <end position="318"/>
    </location>
</feature>
<evidence type="ECO:0000313" key="12">
    <source>
        <dbReference type="Proteomes" id="UP001235939"/>
    </source>
</evidence>